<reference evidence="2 3" key="1">
    <citation type="submission" date="2018-12" db="EMBL/GenBank/DDBJ databases">
        <title>Genome sequence and assembly of Colletotrichum trifolii.</title>
        <authorList>
            <person name="Gan P."/>
            <person name="Shirasu K."/>
        </authorList>
    </citation>
    <scope>NUCLEOTIDE SEQUENCE [LARGE SCALE GENOMIC DNA]</scope>
    <source>
        <strain evidence="2 3">543-2</strain>
    </source>
</reference>
<organism evidence="2 3">
    <name type="scientific">Colletotrichum trifolii</name>
    <dbReference type="NCBI Taxonomy" id="5466"/>
    <lineage>
        <taxon>Eukaryota</taxon>
        <taxon>Fungi</taxon>
        <taxon>Dikarya</taxon>
        <taxon>Ascomycota</taxon>
        <taxon>Pezizomycotina</taxon>
        <taxon>Sordariomycetes</taxon>
        <taxon>Hypocreomycetidae</taxon>
        <taxon>Glomerellales</taxon>
        <taxon>Glomerellaceae</taxon>
        <taxon>Colletotrichum</taxon>
        <taxon>Colletotrichum orbiculare species complex</taxon>
    </lineage>
</organism>
<dbReference type="EMBL" id="RYZW01000215">
    <property type="protein sequence ID" value="TDZ37770.1"/>
    <property type="molecule type" value="Genomic_DNA"/>
</dbReference>
<name>A0A4R8QID4_COLTR</name>
<feature type="compositionally biased region" description="Low complexity" evidence="1">
    <location>
        <begin position="44"/>
        <end position="53"/>
    </location>
</feature>
<accession>A0A4R8QID4</accession>
<protein>
    <submittedName>
        <fullName evidence="2">Uncharacterized protein</fullName>
    </submittedName>
</protein>
<evidence type="ECO:0000313" key="3">
    <source>
        <dbReference type="Proteomes" id="UP000295703"/>
    </source>
</evidence>
<dbReference type="AlphaFoldDB" id="A0A4R8QID4"/>
<keyword evidence="3" id="KW-1185">Reference proteome</keyword>
<sequence>MNEWGEEAIRAREAAEYRAPAPPIRAGRHRFMGVSNHPEEVGGPAPFASLLPSLDPPPSSSRASSWSFVPGTHPADPWPANPAPGAQGRDAVSAQNTYIFLFGIFRQQAQNPGWTPDMKELMQLREALRQLQIIRARRYTPDDEVWVKNGRQHESAVEGLIRCVRAVSPYAVPLDFLCRVYCYFPSGLAKPKNHSERCQAARRRNHDEARRAIDEYNTQSSYIEKSIAETAAMIAKAEREMSQQPPSD</sequence>
<evidence type="ECO:0000256" key="1">
    <source>
        <dbReference type="SAM" id="MobiDB-lite"/>
    </source>
</evidence>
<gene>
    <name evidence="2" type="ORF">CTRI78_v011036</name>
</gene>
<feature type="region of interest" description="Disordered" evidence="1">
    <location>
        <begin position="34"/>
        <end position="89"/>
    </location>
</feature>
<dbReference type="Proteomes" id="UP000295703">
    <property type="component" value="Unassembled WGS sequence"/>
</dbReference>
<proteinExistence type="predicted"/>
<evidence type="ECO:0000313" key="2">
    <source>
        <dbReference type="EMBL" id="TDZ37770.1"/>
    </source>
</evidence>
<comment type="caution">
    <text evidence="2">The sequence shown here is derived from an EMBL/GenBank/DDBJ whole genome shotgun (WGS) entry which is preliminary data.</text>
</comment>